<dbReference type="OrthoDB" id="9790745at2"/>
<keyword evidence="4" id="KW-1185">Reference proteome</keyword>
<proteinExistence type="predicted"/>
<dbReference type="AlphaFoldDB" id="A0A285TE03"/>
<gene>
    <name evidence="3" type="ORF">SAMN05421512_110204</name>
</gene>
<sequence length="128" mass="13881">MSVRIVRLGTDRGAGEGPRLGTVRRPPRGVRKEDYAAGNWYDTWLPELSPSAELVGSARAALSEAEWAAFVKAFRKEMAAPGPSHLLDTLAVLSHSGAFSLGCYCEDEARCHRSVLRELLAERGADIA</sequence>
<dbReference type="RefSeq" id="WP_097175921.1">
    <property type="nucleotide sequence ID" value="NZ_OBML01000010.1"/>
</dbReference>
<evidence type="ECO:0000313" key="3">
    <source>
        <dbReference type="EMBL" id="SOC20349.1"/>
    </source>
</evidence>
<dbReference type="InterPro" id="IPR054495">
    <property type="entry name" value="DUF488-N3a"/>
</dbReference>
<dbReference type="EMBL" id="OBML01000010">
    <property type="protein sequence ID" value="SOC20349.1"/>
    <property type="molecule type" value="Genomic_DNA"/>
</dbReference>
<evidence type="ECO:0000259" key="2">
    <source>
        <dbReference type="Pfam" id="PF22751"/>
    </source>
</evidence>
<dbReference type="Proteomes" id="UP000219331">
    <property type="component" value="Unassembled WGS sequence"/>
</dbReference>
<organism evidence="3 4">
    <name type="scientific">Stappia indica</name>
    <dbReference type="NCBI Taxonomy" id="538381"/>
    <lineage>
        <taxon>Bacteria</taxon>
        <taxon>Pseudomonadati</taxon>
        <taxon>Pseudomonadota</taxon>
        <taxon>Alphaproteobacteria</taxon>
        <taxon>Hyphomicrobiales</taxon>
        <taxon>Stappiaceae</taxon>
        <taxon>Stappia</taxon>
    </lineage>
</organism>
<protein>
    <submittedName>
        <fullName evidence="3">Uncharacterized conserved protein YeaO, DUF488 family</fullName>
    </submittedName>
</protein>
<reference evidence="3 4" key="1">
    <citation type="submission" date="2017-08" db="EMBL/GenBank/DDBJ databases">
        <authorList>
            <person name="de Groot N.N."/>
        </authorList>
    </citation>
    <scope>NUCLEOTIDE SEQUENCE [LARGE SCALE GENOMIC DNA]</scope>
    <source>
        <strain evidence="3 4">USBA 352</strain>
    </source>
</reference>
<name>A0A285TE03_9HYPH</name>
<dbReference type="Pfam" id="PF22751">
    <property type="entry name" value="DUF488-N3a"/>
    <property type="match status" value="1"/>
</dbReference>
<accession>A0A285TE03</accession>
<feature type="region of interest" description="Disordered" evidence="1">
    <location>
        <begin position="8"/>
        <end position="28"/>
    </location>
</feature>
<evidence type="ECO:0000313" key="4">
    <source>
        <dbReference type="Proteomes" id="UP000219331"/>
    </source>
</evidence>
<evidence type="ECO:0000256" key="1">
    <source>
        <dbReference type="SAM" id="MobiDB-lite"/>
    </source>
</evidence>
<feature type="domain" description="DUF488" evidence="2">
    <location>
        <begin position="3"/>
        <end position="124"/>
    </location>
</feature>